<sequence length="275" mass="30524">MNQPQNPPPRQPYTSAIITSQPPRPYSDHAYFHLPSRLWTSRPCQAHLLLRVTLPSNPTSSPAFISGSFESSTSIIIILNCRTILPALNIRPLLGNSASDHREPHQTCRKYQKQPNPFPNQPSTTAFTTHHLLISDQLKLTTTPPSISVTAFTQLRTATQHHREVSLTPATHLCPFVDHRESPPSPPLSRQLPQTRTTPLRDLSRVTATWTHGSRWLISSMTALARRGEVRVFLSRAEEKRKKRLAQWPATTSTVISGSDDALALGAVVVAVVAP</sequence>
<evidence type="ECO:0000313" key="2">
    <source>
        <dbReference type="EMBL" id="KOM56273.1"/>
    </source>
</evidence>
<dbReference type="EMBL" id="CM003380">
    <property type="protein sequence ID" value="KOM56273.1"/>
    <property type="molecule type" value="Genomic_DNA"/>
</dbReference>
<reference evidence="3" key="1">
    <citation type="journal article" date="2015" name="Proc. Natl. Acad. Sci. U.S.A.">
        <title>Genome sequencing of adzuki bean (Vigna angularis) provides insight into high starch and low fat accumulation and domestication.</title>
        <authorList>
            <person name="Yang K."/>
            <person name="Tian Z."/>
            <person name="Chen C."/>
            <person name="Luo L."/>
            <person name="Zhao B."/>
            <person name="Wang Z."/>
            <person name="Yu L."/>
            <person name="Li Y."/>
            <person name="Sun Y."/>
            <person name="Li W."/>
            <person name="Chen Y."/>
            <person name="Li Y."/>
            <person name="Zhang Y."/>
            <person name="Ai D."/>
            <person name="Zhao J."/>
            <person name="Shang C."/>
            <person name="Ma Y."/>
            <person name="Wu B."/>
            <person name="Wang M."/>
            <person name="Gao L."/>
            <person name="Sun D."/>
            <person name="Zhang P."/>
            <person name="Guo F."/>
            <person name="Wang W."/>
            <person name="Li Y."/>
            <person name="Wang J."/>
            <person name="Varshney R.K."/>
            <person name="Wang J."/>
            <person name="Ling H.Q."/>
            <person name="Wan P."/>
        </authorList>
    </citation>
    <scope>NUCLEOTIDE SEQUENCE</scope>
    <source>
        <strain evidence="3">cv. Jingnong 6</strain>
    </source>
</reference>
<evidence type="ECO:0000313" key="3">
    <source>
        <dbReference type="Proteomes" id="UP000053144"/>
    </source>
</evidence>
<dbReference type="AlphaFoldDB" id="A0A0L9VMT7"/>
<feature type="region of interest" description="Disordered" evidence="1">
    <location>
        <begin position="1"/>
        <end position="20"/>
    </location>
</feature>
<gene>
    <name evidence="2" type="ORF">LR48_Vigan10g216500</name>
</gene>
<organism evidence="2 3">
    <name type="scientific">Phaseolus angularis</name>
    <name type="common">Azuki bean</name>
    <name type="synonym">Vigna angularis</name>
    <dbReference type="NCBI Taxonomy" id="3914"/>
    <lineage>
        <taxon>Eukaryota</taxon>
        <taxon>Viridiplantae</taxon>
        <taxon>Streptophyta</taxon>
        <taxon>Embryophyta</taxon>
        <taxon>Tracheophyta</taxon>
        <taxon>Spermatophyta</taxon>
        <taxon>Magnoliopsida</taxon>
        <taxon>eudicotyledons</taxon>
        <taxon>Gunneridae</taxon>
        <taxon>Pentapetalae</taxon>
        <taxon>rosids</taxon>
        <taxon>fabids</taxon>
        <taxon>Fabales</taxon>
        <taxon>Fabaceae</taxon>
        <taxon>Papilionoideae</taxon>
        <taxon>50 kb inversion clade</taxon>
        <taxon>NPAAA clade</taxon>
        <taxon>indigoferoid/millettioid clade</taxon>
        <taxon>Phaseoleae</taxon>
        <taxon>Vigna</taxon>
    </lineage>
</organism>
<evidence type="ECO:0000256" key="1">
    <source>
        <dbReference type="SAM" id="MobiDB-lite"/>
    </source>
</evidence>
<accession>A0A0L9VMT7</accession>
<feature type="region of interest" description="Disordered" evidence="1">
    <location>
        <begin position="175"/>
        <end position="199"/>
    </location>
</feature>
<dbReference type="Proteomes" id="UP000053144">
    <property type="component" value="Chromosome 10"/>
</dbReference>
<dbReference type="Gramene" id="KOM56273">
    <property type="protein sequence ID" value="KOM56273"/>
    <property type="gene ID" value="LR48_Vigan10g216500"/>
</dbReference>
<feature type="compositionally biased region" description="Pro residues" evidence="1">
    <location>
        <begin position="1"/>
        <end position="11"/>
    </location>
</feature>
<proteinExistence type="predicted"/>
<protein>
    <submittedName>
        <fullName evidence="2">Uncharacterized protein</fullName>
    </submittedName>
</protein>
<name>A0A0L9VMT7_PHAAN</name>